<dbReference type="AlphaFoldDB" id="I6YVG0"/>
<dbReference type="Proteomes" id="UP000009011">
    <property type="component" value="Chromosome"/>
</dbReference>
<evidence type="ECO:0000313" key="2">
    <source>
        <dbReference type="Proteomes" id="UP000009011"/>
    </source>
</evidence>
<evidence type="ECO:0008006" key="3">
    <source>
        <dbReference type="Google" id="ProtNLM"/>
    </source>
</evidence>
<dbReference type="eggNOG" id="COG4430">
    <property type="taxonomic scope" value="Bacteria"/>
</dbReference>
<accession>I6YVG0</accession>
<evidence type="ECO:0000313" key="1">
    <source>
        <dbReference type="EMBL" id="AFN74537.1"/>
    </source>
</evidence>
<organism evidence="1 2">
    <name type="scientific">Melioribacter roseus (strain DSM 23840 / JCM 17771 / VKM B-2668 / P3M-2)</name>
    <dbReference type="NCBI Taxonomy" id="1191523"/>
    <lineage>
        <taxon>Bacteria</taxon>
        <taxon>Pseudomonadati</taxon>
        <taxon>Ignavibacteriota</taxon>
        <taxon>Ignavibacteria</taxon>
        <taxon>Ignavibacteriales</taxon>
        <taxon>Melioribacteraceae</taxon>
        <taxon>Melioribacter</taxon>
    </lineage>
</organism>
<sequence length="88" mass="10020">MNEPGLEQVRAAKADGRWDNANTASELNVPEDFLAALEDNPEAKRFFDTLNKSSRYVIAHELTNAKKTVTRKKRFNKFLNMLLRGAKP</sequence>
<dbReference type="Pfam" id="PF13376">
    <property type="entry name" value="OmdA"/>
    <property type="match status" value="1"/>
</dbReference>
<proteinExistence type="predicted"/>
<dbReference type="KEGG" id="mro:MROS_1300"/>
<protein>
    <recommendedName>
        <fullName evidence="3">Bacteriocin-protection, YdeI or OmpD-Associated</fullName>
    </recommendedName>
</protein>
<dbReference type="PATRIC" id="fig|1191523.3.peg.1381"/>
<dbReference type="RefSeq" id="WP_014855972.1">
    <property type="nucleotide sequence ID" value="NC_018178.1"/>
</dbReference>
<dbReference type="EMBL" id="CP003557">
    <property type="protein sequence ID" value="AFN74537.1"/>
    <property type="molecule type" value="Genomic_DNA"/>
</dbReference>
<dbReference type="HOGENOM" id="CLU_2533565_0_0_10"/>
<keyword evidence="2" id="KW-1185">Reference proteome</keyword>
<gene>
    <name evidence="1" type="ordered locus">MROS_1300</name>
</gene>
<dbReference type="STRING" id="1191523.MROS_1300"/>
<reference evidence="1 2" key="1">
    <citation type="journal article" date="2013" name="PLoS ONE">
        <title>Genomic analysis of Melioribacter roseus, facultatively anaerobic organotrophic bacterium representing a novel deep lineage within Bacteriodetes/Chlorobi group.</title>
        <authorList>
            <person name="Kadnikov V.V."/>
            <person name="Mardanov A.V."/>
            <person name="Podosokorskaya O.A."/>
            <person name="Gavrilov S.N."/>
            <person name="Kublanov I.V."/>
            <person name="Beletsky A.V."/>
            <person name="Bonch-Osmolovskaya E.A."/>
            <person name="Ravin N.V."/>
        </authorList>
    </citation>
    <scope>NUCLEOTIDE SEQUENCE [LARGE SCALE GENOMIC DNA]</scope>
    <source>
        <strain evidence="2">JCM 17771 / P3M-2</strain>
    </source>
</reference>
<name>I6YVG0_MELRP</name>